<dbReference type="EMBL" id="JBHSYQ010000006">
    <property type="protein sequence ID" value="MFC6998757.1"/>
    <property type="molecule type" value="Genomic_DNA"/>
</dbReference>
<feature type="domain" description="PAC" evidence="7">
    <location>
        <begin position="226"/>
        <end position="278"/>
    </location>
</feature>
<dbReference type="PANTHER" id="PTHR43304">
    <property type="entry name" value="PHYTOCHROME-LIKE PROTEIN CPH1"/>
    <property type="match status" value="1"/>
</dbReference>
<comment type="catalytic activity">
    <reaction evidence="1">
        <text>ATP + protein L-histidine = ADP + protein N-phospho-L-histidine.</text>
        <dbReference type="EC" id="2.7.13.3"/>
    </reaction>
</comment>
<reference evidence="9" key="1">
    <citation type="journal article" date="2019" name="Int. J. Syst. Evol. Microbiol.">
        <title>The Global Catalogue of Microorganisms (GCM) 10K type strain sequencing project: providing services to taxonomists for standard genome sequencing and annotation.</title>
        <authorList>
            <consortium name="The Broad Institute Genomics Platform"/>
            <consortium name="The Broad Institute Genome Sequencing Center for Infectious Disease"/>
            <person name="Wu L."/>
            <person name="Ma J."/>
        </authorList>
    </citation>
    <scope>NUCLEOTIDE SEQUENCE [LARGE SCALE GENOMIC DNA]</scope>
    <source>
        <strain evidence="9">CGMCC 4.7393</strain>
    </source>
</reference>
<dbReference type="InterPro" id="IPR035965">
    <property type="entry name" value="PAS-like_dom_sf"/>
</dbReference>
<dbReference type="EC" id="2.7.13.3" evidence="2"/>
<dbReference type="InterPro" id="IPR000700">
    <property type="entry name" value="PAS-assoc_C"/>
</dbReference>
<dbReference type="Proteomes" id="UP001596405">
    <property type="component" value="Unassembled WGS sequence"/>
</dbReference>
<dbReference type="Pfam" id="PF08448">
    <property type="entry name" value="PAS_4"/>
    <property type="match status" value="1"/>
</dbReference>
<keyword evidence="9" id="KW-1185">Reference proteome</keyword>
<dbReference type="InterPro" id="IPR001610">
    <property type="entry name" value="PAC"/>
</dbReference>
<organism evidence="8 9">
    <name type="scientific">Rufibacter roseus</name>
    <dbReference type="NCBI Taxonomy" id="1567108"/>
    <lineage>
        <taxon>Bacteria</taxon>
        <taxon>Pseudomonadati</taxon>
        <taxon>Bacteroidota</taxon>
        <taxon>Cytophagia</taxon>
        <taxon>Cytophagales</taxon>
        <taxon>Hymenobacteraceae</taxon>
        <taxon>Rufibacter</taxon>
    </lineage>
</organism>
<name>A0ABW2DQB5_9BACT</name>
<dbReference type="PANTHER" id="PTHR43304:SF1">
    <property type="entry name" value="PAC DOMAIN-CONTAINING PROTEIN"/>
    <property type="match status" value="1"/>
</dbReference>
<protein>
    <recommendedName>
        <fullName evidence="2">histidine kinase</fullName>
        <ecNumber evidence="2">2.7.13.3</ecNumber>
    </recommendedName>
</protein>
<evidence type="ECO:0000256" key="5">
    <source>
        <dbReference type="ARBA" id="ARBA00022777"/>
    </source>
</evidence>
<dbReference type="PROSITE" id="PS50113">
    <property type="entry name" value="PAC"/>
    <property type="match status" value="1"/>
</dbReference>
<dbReference type="Pfam" id="PF08447">
    <property type="entry name" value="PAS_3"/>
    <property type="match status" value="1"/>
</dbReference>
<dbReference type="SMART" id="SM00086">
    <property type="entry name" value="PAC"/>
    <property type="match status" value="2"/>
</dbReference>
<dbReference type="SUPFAM" id="SSF55785">
    <property type="entry name" value="PYP-like sensor domain (PAS domain)"/>
    <property type="match status" value="3"/>
</dbReference>
<dbReference type="RefSeq" id="WP_066623425.1">
    <property type="nucleotide sequence ID" value="NZ_JBHSYQ010000006.1"/>
</dbReference>
<dbReference type="InterPro" id="IPR013767">
    <property type="entry name" value="PAS_fold"/>
</dbReference>
<gene>
    <name evidence="8" type="ORF">ACFQHR_14065</name>
</gene>
<keyword evidence="3" id="KW-0597">Phosphoprotein</keyword>
<keyword evidence="5" id="KW-0418">Kinase</keyword>
<dbReference type="PROSITE" id="PS50112">
    <property type="entry name" value="PAS"/>
    <property type="match status" value="2"/>
</dbReference>
<feature type="domain" description="PAS" evidence="6">
    <location>
        <begin position="153"/>
        <end position="223"/>
    </location>
</feature>
<evidence type="ECO:0000259" key="6">
    <source>
        <dbReference type="PROSITE" id="PS50112"/>
    </source>
</evidence>
<dbReference type="InterPro" id="IPR000014">
    <property type="entry name" value="PAS"/>
</dbReference>
<evidence type="ECO:0000313" key="9">
    <source>
        <dbReference type="Proteomes" id="UP001596405"/>
    </source>
</evidence>
<dbReference type="NCBIfam" id="TIGR00229">
    <property type="entry name" value="sensory_box"/>
    <property type="match status" value="2"/>
</dbReference>
<comment type="caution">
    <text evidence="8">The sequence shown here is derived from an EMBL/GenBank/DDBJ whole genome shotgun (WGS) entry which is preliminary data.</text>
</comment>
<dbReference type="InterPro" id="IPR052162">
    <property type="entry name" value="Sensor_kinase/Photoreceptor"/>
</dbReference>
<keyword evidence="4" id="KW-0808">Transferase</keyword>
<evidence type="ECO:0000259" key="7">
    <source>
        <dbReference type="PROSITE" id="PS50113"/>
    </source>
</evidence>
<sequence>MDQAFAQENTNLKEVEKALENQLKITNTITDNATVALFMMNDKGFCTFMNPAAEKMTGFSLAEVQDKPLHYFIHHHHPDGSPYPMEDCPIDRALPTNNNVRAHKDMFIRKDGTFFPVSCAASPIFENGVPVSTVIEVKDLTEEVASEKALRESEEKFRFMAESLPQMFWTTRPDGYCDYYNQKWVEYSGLSMEELYGYGWIEIVHPDDREKASAAWRKAVESKTDYQVEYRVRRADGKYRWHLTKGLPRLNEKGEVIMWVGSTTDYHEQKSLVEELVSTNEELAASFDREVAASLQVETQRQMLHDLFMEAPALIAIQRGPEHVYELVNPNYQKLAPGREFLGKTVEEAWPELKAQGFFDLLDNVYKTGEPFIGKELLAKIDRHGTGEMIDTYYNFVYQAFKEDGKIVGIVTFAFEVTDLVEAKQKLQENKENSSK</sequence>
<feature type="domain" description="PAS" evidence="6">
    <location>
        <begin position="22"/>
        <end position="97"/>
    </location>
</feature>
<dbReference type="InterPro" id="IPR013655">
    <property type="entry name" value="PAS_fold_3"/>
</dbReference>
<dbReference type="CDD" id="cd00130">
    <property type="entry name" value="PAS"/>
    <property type="match status" value="2"/>
</dbReference>
<dbReference type="Gene3D" id="3.30.450.20">
    <property type="entry name" value="PAS domain"/>
    <property type="match status" value="3"/>
</dbReference>
<evidence type="ECO:0000256" key="4">
    <source>
        <dbReference type="ARBA" id="ARBA00022679"/>
    </source>
</evidence>
<dbReference type="InterPro" id="IPR013656">
    <property type="entry name" value="PAS_4"/>
</dbReference>
<evidence type="ECO:0000256" key="3">
    <source>
        <dbReference type="ARBA" id="ARBA00022553"/>
    </source>
</evidence>
<dbReference type="Pfam" id="PF00989">
    <property type="entry name" value="PAS"/>
    <property type="match status" value="1"/>
</dbReference>
<evidence type="ECO:0000256" key="1">
    <source>
        <dbReference type="ARBA" id="ARBA00000085"/>
    </source>
</evidence>
<accession>A0ABW2DQB5</accession>
<dbReference type="SMART" id="SM00091">
    <property type="entry name" value="PAS"/>
    <property type="match status" value="2"/>
</dbReference>
<evidence type="ECO:0000256" key="2">
    <source>
        <dbReference type="ARBA" id="ARBA00012438"/>
    </source>
</evidence>
<evidence type="ECO:0000313" key="8">
    <source>
        <dbReference type="EMBL" id="MFC6998757.1"/>
    </source>
</evidence>
<proteinExistence type="predicted"/>